<sequence length="55" mass="6231">MYETTIPLKRLARDNLCLQYYLQLSPKGSHSTSVLEKGTQDVAQMPDELVDMKSS</sequence>
<dbReference type="EMBL" id="MU153442">
    <property type="protein sequence ID" value="KAF9439776.1"/>
    <property type="molecule type" value="Genomic_DNA"/>
</dbReference>
<protein>
    <submittedName>
        <fullName evidence="2">Uncharacterized protein</fullName>
    </submittedName>
</protein>
<name>A0A9P6BUE3_9AGAR</name>
<accession>A0A9P6BUE3</accession>
<evidence type="ECO:0000256" key="1">
    <source>
        <dbReference type="SAM" id="MobiDB-lite"/>
    </source>
</evidence>
<keyword evidence="3" id="KW-1185">Reference proteome</keyword>
<proteinExistence type="predicted"/>
<dbReference type="AlphaFoldDB" id="A0A9P6BUE3"/>
<gene>
    <name evidence="2" type="ORF">P691DRAFT_768901</name>
</gene>
<evidence type="ECO:0000313" key="3">
    <source>
        <dbReference type="Proteomes" id="UP000807342"/>
    </source>
</evidence>
<organism evidence="2 3">
    <name type="scientific">Macrolepiota fuliginosa MF-IS2</name>
    <dbReference type="NCBI Taxonomy" id="1400762"/>
    <lineage>
        <taxon>Eukaryota</taxon>
        <taxon>Fungi</taxon>
        <taxon>Dikarya</taxon>
        <taxon>Basidiomycota</taxon>
        <taxon>Agaricomycotina</taxon>
        <taxon>Agaricomycetes</taxon>
        <taxon>Agaricomycetidae</taxon>
        <taxon>Agaricales</taxon>
        <taxon>Agaricineae</taxon>
        <taxon>Agaricaceae</taxon>
        <taxon>Macrolepiota</taxon>
    </lineage>
</organism>
<evidence type="ECO:0000313" key="2">
    <source>
        <dbReference type="EMBL" id="KAF9439776.1"/>
    </source>
</evidence>
<dbReference type="Proteomes" id="UP000807342">
    <property type="component" value="Unassembled WGS sequence"/>
</dbReference>
<feature type="region of interest" description="Disordered" evidence="1">
    <location>
        <begin position="28"/>
        <end position="55"/>
    </location>
</feature>
<comment type="caution">
    <text evidence="2">The sequence shown here is derived from an EMBL/GenBank/DDBJ whole genome shotgun (WGS) entry which is preliminary data.</text>
</comment>
<reference evidence="2" key="1">
    <citation type="submission" date="2020-11" db="EMBL/GenBank/DDBJ databases">
        <authorList>
            <consortium name="DOE Joint Genome Institute"/>
            <person name="Ahrendt S."/>
            <person name="Riley R."/>
            <person name="Andreopoulos W."/>
            <person name="Labutti K."/>
            <person name="Pangilinan J."/>
            <person name="Ruiz-Duenas F.J."/>
            <person name="Barrasa J.M."/>
            <person name="Sanchez-Garcia M."/>
            <person name="Camarero S."/>
            <person name="Miyauchi S."/>
            <person name="Serrano A."/>
            <person name="Linde D."/>
            <person name="Babiker R."/>
            <person name="Drula E."/>
            <person name="Ayuso-Fernandez I."/>
            <person name="Pacheco R."/>
            <person name="Padilla G."/>
            <person name="Ferreira P."/>
            <person name="Barriuso J."/>
            <person name="Kellner H."/>
            <person name="Castanera R."/>
            <person name="Alfaro M."/>
            <person name="Ramirez L."/>
            <person name="Pisabarro A.G."/>
            <person name="Kuo A."/>
            <person name="Tritt A."/>
            <person name="Lipzen A."/>
            <person name="He G."/>
            <person name="Yan M."/>
            <person name="Ng V."/>
            <person name="Cullen D."/>
            <person name="Martin F."/>
            <person name="Rosso M.-N."/>
            <person name="Henrissat B."/>
            <person name="Hibbett D."/>
            <person name="Martinez A.T."/>
            <person name="Grigoriev I.V."/>
        </authorList>
    </citation>
    <scope>NUCLEOTIDE SEQUENCE</scope>
    <source>
        <strain evidence="2">MF-IS2</strain>
    </source>
</reference>